<dbReference type="InterPro" id="IPR036390">
    <property type="entry name" value="WH_DNA-bd_sf"/>
</dbReference>
<dbReference type="EMBL" id="JAUSWJ010000001">
    <property type="protein sequence ID" value="MDQ0518451.1"/>
    <property type="molecule type" value="Genomic_DNA"/>
</dbReference>
<dbReference type="PROSITE" id="PS51118">
    <property type="entry name" value="HTH_HXLR"/>
    <property type="match status" value="1"/>
</dbReference>
<dbReference type="PANTHER" id="PTHR33204">
    <property type="entry name" value="TRANSCRIPTIONAL REGULATOR, MARR FAMILY"/>
    <property type="match status" value="1"/>
</dbReference>
<evidence type="ECO:0000259" key="4">
    <source>
        <dbReference type="PROSITE" id="PS51118"/>
    </source>
</evidence>
<dbReference type="PANTHER" id="PTHR33204:SF29">
    <property type="entry name" value="TRANSCRIPTIONAL REGULATOR"/>
    <property type="match status" value="1"/>
</dbReference>
<keyword evidence="1" id="KW-0805">Transcription regulation</keyword>
<dbReference type="GO" id="GO:0003677">
    <property type="term" value="F:DNA binding"/>
    <property type="evidence" value="ECO:0007669"/>
    <property type="project" value="UniProtKB-KW"/>
</dbReference>
<evidence type="ECO:0000313" key="6">
    <source>
        <dbReference type="Proteomes" id="UP001223743"/>
    </source>
</evidence>
<keyword evidence="3" id="KW-0804">Transcription</keyword>
<reference evidence="5 6" key="1">
    <citation type="submission" date="2023-07" db="EMBL/GenBank/DDBJ databases">
        <title>Genomic Encyclopedia of Type Strains, Phase IV (KMG-IV): sequencing the most valuable type-strain genomes for metagenomic binning, comparative biology and taxonomic classification.</title>
        <authorList>
            <person name="Goeker M."/>
        </authorList>
    </citation>
    <scope>NUCLEOTIDE SEQUENCE [LARGE SCALE GENOMIC DNA]</scope>
    <source>
        <strain evidence="5 6">B1-1</strain>
    </source>
</reference>
<dbReference type="Proteomes" id="UP001223743">
    <property type="component" value="Unassembled WGS sequence"/>
</dbReference>
<accession>A0ABU0MBW2</accession>
<dbReference type="InterPro" id="IPR036388">
    <property type="entry name" value="WH-like_DNA-bd_sf"/>
</dbReference>
<dbReference type="InterPro" id="IPR002577">
    <property type="entry name" value="HTH_HxlR"/>
</dbReference>
<evidence type="ECO:0000313" key="5">
    <source>
        <dbReference type="EMBL" id="MDQ0518451.1"/>
    </source>
</evidence>
<dbReference type="Pfam" id="PF01638">
    <property type="entry name" value="HxlR"/>
    <property type="match status" value="1"/>
</dbReference>
<evidence type="ECO:0000256" key="2">
    <source>
        <dbReference type="ARBA" id="ARBA00023125"/>
    </source>
</evidence>
<name>A0ABU0MBW2_9HYPH</name>
<sequence length="133" mass="14845">MAGHKTYDRRFAACPVEVTLDLIDGKWKGVVLYHLGNGPLRFNELRRVTPNTTQRMLTKQLRELEADGLVIRTVYPEIPPRVDYRLSPRGETLQPIIAALKAWGTQHLAEMLGGAEGQEAAAETLPRRRASAA</sequence>
<feature type="domain" description="HTH hxlR-type" evidence="4">
    <location>
        <begin position="14"/>
        <end position="112"/>
    </location>
</feature>
<organism evidence="5 6">
    <name type="scientific">Kaistia geumhonensis</name>
    <dbReference type="NCBI Taxonomy" id="410839"/>
    <lineage>
        <taxon>Bacteria</taxon>
        <taxon>Pseudomonadati</taxon>
        <taxon>Pseudomonadota</taxon>
        <taxon>Alphaproteobacteria</taxon>
        <taxon>Hyphomicrobiales</taxon>
        <taxon>Kaistiaceae</taxon>
        <taxon>Kaistia</taxon>
    </lineage>
</organism>
<keyword evidence="6" id="KW-1185">Reference proteome</keyword>
<protein>
    <submittedName>
        <fullName evidence="5">DNA-binding HxlR family transcriptional regulator</fullName>
    </submittedName>
</protein>
<gene>
    <name evidence="5" type="ORF">QO015_004064</name>
</gene>
<dbReference type="RefSeq" id="WP_266283981.1">
    <property type="nucleotide sequence ID" value="NZ_JAPKNF010000004.1"/>
</dbReference>
<dbReference type="SUPFAM" id="SSF46785">
    <property type="entry name" value="Winged helix' DNA-binding domain"/>
    <property type="match status" value="1"/>
</dbReference>
<dbReference type="Gene3D" id="1.10.10.10">
    <property type="entry name" value="Winged helix-like DNA-binding domain superfamily/Winged helix DNA-binding domain"/>
    <property type="match status" value="1"/>
</dbReference>
<keyword evidence="2 5" id="KW-0238">DNA-binding</keyword>
<evidence type="ECO:0000256" key="1">
    <source>
        <dbReference type="ARBA" id="ARBA00023015"/>
    </source>
</evidence>
<comment type="caution">
    <text evidence="5">The sequence shown here is derived from an EMBL/GenBank/DDBJ whole genome shotgun (WGS) entry which is preliminary data.</text>
</comment>
<evidence type="ECO:0000256" key="3">
    <source>
        <dbReference type="ARBA" id="ARBA00023163"/>
    </source>
</evidence>
<proteinExistence type="predicted"/>